<keyword evidence="3" id="KW-1185">Reference proteome</keyword>
<name>A0ABU4NM69_9ACTN</name>
<evidence type="ECO:0000313" key="2">
    <source>
        <dbReference type="EMBL" id="MDX3702560.1"/>
    </source>
</evidence>
<reference evidence="2 3" key="1">
    <citation type="journal article" date="2023" name="Microb. Genom.">
        <title>Mesoterricola silvestris gen. nov., sp. nov., Mesoterricola sediminis sp. nov., Geothrix oryzae sp. nov., Geothrix edaphica sp. nov., Geothrix rubra sp. nov., and Geothrix limicola sp. nov., six novel members of Acidobacteriota isolated from soils.</title>
        <authorList>
            <person name="Weisberg A.J."/>
            <person name="Pearce E."/>
            <person name="Kramer C.G."/>
            <person name="Chang J.H."/>
            <person name="Clarke C.R."/>
        </authorList>
    </citation>
    <scope>NUCLEOTIDE SEQUENCE [LARGE SCALE GENOMIC DNA]</scope>
    <source>
        <strain evidence="2 3">ID09-01A</strain>
    </source>
</reference>
<sequence length="174" mass="18328">MRTEAGDVLAPLEIEITRTLVVAGAIASRDYQDVHHDPELARWRGSPDVFMNILTTNGLVGRYVTDHFGSGAVLRKVAIRLGAPNYPGDTMVLTGTVETTDGRTVTVRIIGENGIGRHVTGTVTVTLPDVDGDAEEHAQVHAQVHAQAHAHGAVPPSVEDAAGSAPARTTGDVE</sequence>
<comment type="caution">
    <text evidence="2">The sequence shown here is derived from an EMBL/GenBank/DDBJ whole genome shotgun (WGS) entry which is preliminary data.</text>
</comment>
<feature type="region of interest" description="Disordered" evidence="1">
    <location>
        <begin position="152"/>
        <end position="174"/>
    </location>
</feature>
<dbReference type="CDD" id="cd03455">
    <property type="entry name" value="SAV4209"/>
    <property type="match status" value="1"/>
</dbReference>
<dbReference type="EMBL" id="JARAYU010000007">
    <property type="protein sequence ID" value="MDX3702560.1"/>
    <property type="molecule type" value="Genomic_DNA"/>
</dbReference>
<dbReference type="Gene3D" id="3.10.129.10">
    <property type="entry name" value="Hotdog Thioesterase"/>
    <property type="match status" value="1"/>
</dbReference>
<evidence type="ECO:0000313" key="3">
    <source>
        <dbReference type="Proteomes" id="UP001271274"/>
    </source>
</evidence>
<evidence type="ECO:0000256" key="1">
    <source>
        <dbReference type="SAM" id="MobiDB-lite"/>
    </source>
</evidence>
<gene>
    <name evidence="2" type="ORF">PV662_22845</name>
</gene>
<dbReference type="SUPFAM" id="SSF54637">
    <property type="entry name" value="Thioesterase/thiol ester dehydrase-isomerase"/>
    <property type="match status" value="1"/>
</dbReference>
<accession>A0ABU4NM69</accession>
<dbReference type="Proteomes" id="UP001271274">
    <property type="component" value="Unassembled WGS sequence"/>
</dbReference>
<proteinExistence type="predicted"/>
<protein>
    <submittedName>
        <fullName evidence="2">MaoC family dehydratase</fullName>
    </submittedName>
</protein>
<dbReference type="InterPro" id="IPR029069">
    <property type="entry name" value="HotDog_dom_sf"/>
</dbReference>
<organism evidence="2 3">
    <name type="scientific">Streptomyces europaeiscabiei</name>
    <dbReference type="NCBI Taxonomy" id="146819"/>
    <lineage>
        <taxon>Bacteria</taxon>
        <taxon>Bacillati</taxon>
        <taxon>Actinomycetota</taxon>
        <taxon>Actinomycetes</taxon>
        <taxon>Kitasatosporales</taxon>
        <taxon>Streptomycetaceae</taxon>
        <taxon>Streptomyces</taxon>
    </lineage>
</organism>